<reference evidence="2 3" key="1">
    <citation type="submission" date="2015-07" db="EMBL/GenBank/DDBJ databases">
        <title>The genome of Melipona quadrifasciata.</title>
        <authorList>
            <person name="Pan H."/>
            <person name="Kapheim K."/>
        </authorList>
    </citation>
    <scope>NUCLEOTIDE SEQUENCE [LARGE SCALE GENOMIC DNA]</scope>
    <source>
        <strain evidence="2">0111107301</strain>
        <tissue evidence="2">Whole body</tissue>
    </source>
</reference>
<keyword evidence="3" id="KW-1185">Reference proteome</keyword>
<dbReference type="EMBL" id="KQ435736">
    <property type="protein sequence ID" value="KOX76992.1"/>
    <property type="molecule type" value="Genomic_DNA"/>
</dbReference>
<protein>
    <submittedName>
        <fullName evidence="2">Uncharacterized protein</fullName>
    </submittedName>
</protein>
<proteinExistence type="predicted"/>
<gene>
    <name evidence="2" type="ORF">WN51_10386</name>
</gene>
<organism evidence="2 3">
    <name type="scientific">Melipona quadrifasciata</name>
    <dbReference type="NCBI Taxonomy" id="166423"/>
    <lineage>
        <taxon>Eukaryota</taxon>
        <taxon>Metazoa</taxon>
        <taxon>Ecdysozoa</taxon>
        <taxon>Arthropoda</taxon>
        <taxon>Hexapoda</taxon>
        <taxon>Insecta</taxon>
        <taxon>Pterygota</taxon>
        <taxon>Neoptera</taxon>
        <taxon>Endopterygota</taxon>
        <taxon>Hymenoptera</taxon>
        <taxon>Apocrita</taxon>
        <taxon>Aculeata</taxon>
        <taxon>Apoidea</taxon>
        <taxon>Anthophila</taxon>
        <taxon>Apidae</taxon>
        <taxon>Melipona</taxon>
    </lineage>
</organism>
<dbReference type="Proteomes" id="UP000053105">
    <property type="component" value="Unassembled WGS sequence"/>
</dbReference>
<evidence type="ECO:0000256" key="1">
    <source>
        <dbReference type="SAM" id="MobiDB-lite"/>
    </source>
</evidence>
<accession>A0A0N0BI08</accession>
<feature type="region of interest" description="Disordered" evidence="1">
    <location>
        <begin position="247"/>
        <end position="266"/>
    </location>
</feature>
<evidence type="ECO:0000313" key="2">
    <source>
        <dbReference type="EMBL" id="KOX76992.1"/>
    </source>
</evidence>
<sequence>MHHRVLLYTLLNTSCTPEETIAPMILRVASAGSALNFSIVATVVRGKIGVSGGGGGGEEEEATGKKLHEFLKGKGREELSNGVPAGCSALYRGLCNAILPTKILMQKLIQKRKRNNLKVEGDVNIGGLSLSLYRQLNIVCMASTLAGVFCGGTKDGVLHSTCTLRHCIRWHLSSPRSGQSNSPYFKLLDYNSPVNAYKTDPTSAREGWCQSVSNRVESKQKNQYREGVKFSLLRYRISELYLPSERIKGKGKRKQSTRRNGASRRLEERANLESRIGELAKYPQVQVATSHRDIGYIDAFMSPASPQNQPKNSSFPLEECNSPERILEKGLELSPVPNKIAKLIFKYYIYHIIYVEKDLELSSVPNNRRLRAICLELDLGMFILALKIFRSKGSNVARPTTTLCFCERYARAEVARSGEQYRFALSNVQPTAYLRMHKQPALQDRSLSYKMQSNLSERARILLRYAAETVDDNIYGLLHTLHGDFYSLSESDFGGVTSSGATLMQRKLAIDGHTCSVSLSISVFPFFNEEATQEKLSQSAFPIFEWKGFVSIPRTTKRTTKQVDPAAIYAETTIDPRYLATEVENREGLGGWWTIHGGPAAFERHIYLASAGAKSAQGPNASAIKITREKPSFAAGEDNPYLSGFGRLCDKMLESCGRQNVENIKERKQCFLMKLLVINDETILASVRVVESDESFREGFLRYDLRQPKDRECDKLYRWELLNATGTQNE</sequence>
<evidence type="ECO:0000313" key="3">
    <source>
        <dbReference type="Proteomes" id="UP000053105"/>
    </source>
</evidence>
<dbReference type="AlphaFoldDB" id="A0A0N0BI08"/>
<name>A0A0N0BI08_9HYME</name>